<evidence type="ECO:0000256" key="1">
    <source>
        <dbReference type="ARBA" id="ARBA00022737"/>
    </source>
</evidence>
<dbReference type="Proteomes" id="UP000566819">
    <property type="component" value="Unassembled WGS sequence"/>
</dbReference>
<dbReference type="InterPro" id="IPR027417">
    <property type="entry name" value="P-loop_NTPase"/>
</dbReference>
<evidence type="ECO:0000313" key="5">
    <source>
        <dbReference type="Proteomes" id="UP000566819"/>
    </source>
</evidence>
<dbReference type="AlphaFoldDB" id="A0A8H4RUH3"/>
<dbReference type="SMART" id="SM00248">
    <property type="entry name" value="ANK"/>
    <property type="match status" value="5"/>
</dbReference>
<dbReference type="InterPro" id="IPR036770">
    <property type="entry name" value="Ankyrin_rpt-contain_sf"/>
</dbReference>
<dbReference type="OrthoDB" id="7464126at2759"/>
<dbReference type="PANTHER" id="PTHR10039">
    <property type="entry name" value="AMELOGENIN"/>
    <property type="match status" value="1"/>
</dbReference>
<feature type="compositionally biased region" description="Low complexity" evidence="2">
    <location>
        <begin position="91"/>
        <end position="100"/>
    </location>
</feature>
<dbReference type="Gene3D" id="1.20.1250.20">
    <property type="entry name" value="MFS general substrate transporter like domains"/>
    <property type="match status" value="1"/>
</dbReference>
<feature type="domain" description="NACHT" evidence="3">
    <location>
        <begin position="370"/>
        <end position="523"/>
    </location>
</feature>
<dbReference type="InterPro" id="IPR036259">
    <property type="entry name" value="MFS_trans_sf"/>
</dbReference>
<sequence length="1227" mass="138960">MSTVLLRPRKRDRLIQTLRFRRSTSPGNAQPSSSNALTLRTSLRAGLRTESAGTNTPSTTPHTILVTQLNATVRLSSASKSTDLAGNAQPESATTTSTTETQGLWLDALHSLSEAEQLAIQSLQPTLDTEQPLPKKMDDLLQLTKEFKQIGDIASNVDPIHAGLPWAGIRFLLQAAIGEHEQMGFLVTAIEKLSYLMNRGAIYERLYPPGTIPEHVMKCLEEALVQLYSVMFQIIALCHRRFAENTSKRAFHAILNPDEVSTLLDKCERLEVRVEHEAQNCERTRSQEVDAVTRRLLEFLEKPILRIDERVLSFLEKMGDRERLEILDWTSNVFYGTHHETVKNKRTLDTCEWLLSHSRFQEWQEPSLSIIFWLRGTAGTGKTFLTSKVIDEVQSALKRDPNQGFAFFYCKRNEPGRGDPLSVLKAYVRQLSTIAGDSHSIQRSVKQFYNEARQRASQLTMNDCKKLLLDFINIYPQTTLILDALDECESQSRVELIEIFECLLSEAEEAKNPLKIFISSRPDDDIKRKLKHHANIEITATDNHEDITRFVGSRISKHPTWHMTVDSELQKKNCGNITRQKFQWAFLQLEQLLTLDLKEDILDRLGKLPDDLIQTYDEIYNSMTKVERRIADRAFQWVMCACKPLETKELLPAICQDENSDTLKPLSGLDEDLVLKYCHNLLVIDSARQVWIPSHLSVIEYFENHLWSQSQANCLVASVCLLLLNNTVLYDREEKWVISKGSAPGHANQYLLAEGDSGRDDPLLDQGFKNLSLYARHYWPIHTREIDTTENKKRLSILLECFLGLPTDSSAEYRCWHRMVTKEENKLPGSSVWRYPLLPRSLESVSISSFAFCAFALDTVLPTWHDFNWVKLDNRTKYGDTYLSLAASVSNSVTTCRHLVKHGAEVNMQTANSYGSALAAAVFGNKKEIVKLLIKEGAEVDKELQYGNYGSALAAAALGWRGNEVVELLIKEGAEVNKELQHGDYGSALAAAAAANWGRKKVVKLLVEEGGADVNAKLQYGKYRSALHAAKRKKKHSVVELLINYGVKEEEESEEEESEEEESEEEESEEEEADEDSLAWIEADLLGKRFQVTCSGVAPEGFKGSGYDDYAFRSYGVIDHTQCRKKLKVSNAYVSGMKEDLKLTGNDLNLLTTYWIIGYIIGQFPSQTAMSKIRPSIWLPAMEIIWSILTICVAGTKNIETVYALVLRIFTPRIVIATDWQDVEKEL</sequence>
<dbReference type="Gene3D" id="3.40.50.300">
    <property type="entry name" value="P-loop containing nucleotide triphosphate hydrolases"/>
    <property type="match status" value="1"/>
</dbReference>
<dbReference type="Pfam" id="PF24883">
    <property type="entry name" value="NPHP3_N"/>
    <property type="match status" value="1"/>
</dbReference>
<evidence type="ECO:0000313" key="4">
    <source>
        <dbReference type="EMBL" id="KAF4635686.1"/>
    </source>
</evidence>
<dbReference type="PANTHER" id="PTHR10039:SF16">
    <property type="entry name" value="GPI INOSITOL-DEACYLASE"/>
    <property type="match status" value="1"/>
</dbReference>
<protein>
    <recommendedName>
        <fullName evidence="3">NACHT domain-containing protein</fullName>
    </recommendedName>
</protein>
<accession>A0A8H4RUH3</accession>
<dbReference type="SUPFAM" id="SSF48403">
    <property type="entry name" value="Ankyrin repeat"/>
    <property type="match status" value="1"/>
</dbReference>
<dbReference type="Gene3D" id="1.25.40.20">
    <property type="entry name" value="Ankyrin repeat-containing domain"/>
    <property type="match status" value="1"/>
</dbReference>
<feature type="region of interest" description="Disordered" evidence="2">
    <location>
        <begin position="80"/>
        <end position="100"/>
    </location>
</feature>
<dbReference type="SUPFAM" id="SSF52540">
    <property type="entry name" value="P-loop containing nucleoside triphosphate hydrolases"/>
    <property type="match status" value="1"/>
</dbReference>
<dbReference type="SUPFAM" id="SSF103473">
    <property type="entry name" value="MFS general substrate transporter"/>
    <property type="match status" value="1"/>
</dbReference>
<dbReference type="InterPro" id="IPR056125">
    <property type="entry name" value="DUF7708"/>
</dbReference>
<comment type="caution">
    <text evidence="4">The sequence shown here is derived from an EMBL/GenBank/DDBJ whole genome shotgun (WGS) entry which is preliminary data.</text>
</comment>
<feature type="region of interest" description="Disordered" evidence="2">
    <location>
        <begin position="1048"/>
        <end position="1076"/>
    </location>
</feature>
<dbReference type="InterPro" id="IPR007111">
    <property type="entry name" value="NACHT_NTPase"/>
</dbReference>
<keyword evidence="5" id="KW-1185">Reference proteome</keyword>
<proteinExistence type="predicted"/>
<dbReference type="PROSITE" id="PS50837">
    <property type="entry name" value="NACHT"/>
    <property type="match status" value="1"/>
</dbReference>
<dbReference type="InterPro" id="IPR056884">
    <property type="entry name" value="NPHP3-like_N"/>
</dbReference>
<dbReference type="Pfam" id="PF24809">
    <property type="entry name" value="DUF7708"/>
    <property type="match status" value="1"/>
</dbReference>
<organism evidence="4 5">
    <name type="scientific">Cudoniella acicularis</name>
    <dbReference type="NCBI Taxonomy" id="354080"/>
    <lineage>
        <taxon>Eukaryota</taxon>
        <taxon>Fungi</taxon>
        <taxon>Dikarya</taxon>
        <taxon>Ascomycota</taxon>
        <taxon>Pezizomycotina</taxon>
        <taxon>Leotiomycetes</taxon>
        <taxon>Helotiales</taxon>
        <taxon>Tricladiaceae</taxon>
        <taxon>Cudoniella</taxon>
    </lineage>
</organism>
<evidence type="ECO:0000256" key="2">
    <source>
        <dbReference type="SAM" id="MobiDB-lite"/>
    </source>
</evidence>
<name>A0A8H4RUH3_9HELO</name>
<dbReference type="InterPro" id="IPR002110">
    <property type="entry name" value="Ankyrin_rpt"/>
</dbReference>
<dbReference type="Pfam" id="PF12796">
    <property type="entry name" value="Ank_2"/>
    <property type="match status" value="1"/>
</dbReference>
<keyword evidence="1" id="KW-0677">Repeat</keyword>
<feature type="compositionally biased region" description="Acidic residues" evidence="2">
    <location>
        <begin position="1049"/>
        <end position="1076"/>
    </location>
</feature>
<dbReference type="EMBL" id="JAAMPI010000105">
    <property type="protein sequence ID" value="KAF4635686.1"/>
    <property type="molecule type" value="Genomic_DNA"/>
</dbReference>
<reference evidence="4 5" key="1">
    <citation type="submission" date="2020-03" db="EMBL/GenBank/DDBJ databases">
        <title>Draft Genome Sequence of Cudoniella acicularis.</title>
        <authorList>
            <person name="Buettner E."/>
            <person name="Kellner H."/>
        </authorList>
    </citation>
    <scope>NUCLEOTIDE SEQUENCE [LARGE SCALE GENOMIC DNA]</scope>
    <source>
        <strain evidence="4 5">DSM 108380</strain>
    </source>
</reference>
<gene>
    <name evidence="4" type="ORF">G7Y89_g2417</name>
</gene>
<evidence type="ECO:0000259" key="3">
    <source>
        <dbReference type="PROSITE" id="PS50837"/>
    </source>
</evidence>